<dbReference type="SUPFAM" id="SSF50249">
    <property type="entry name" value="Nucleic acid-binding proteins"/>
    <property type="match status" value="1"/>
</dbReference>
<gene>
    <name evidence="4" type="ORF">GB927_016560</name>
</gene>
<dbReference type="Proteomes" id="UP000996601">
    <property type="component" value="Unassembled WGS sequence"/>
</dbReference>
<dbReference type="InterPro" id="IPR012309">
    <property type="entry name" value="DNA_ligase_ATP-dep_C"/>
</dbReference>
<evidence type="ECO:0000313" key="4">
    <source>
        <dbReference type="EMBL" id="MCQ4631665.1"/>
    </source>
</evidence>
<dbReference type="EC" id="6.5.1.1" evidence="1"/>
<organism evidence="4 5">
    <name type="scientific">Shinella lacus</name>
    <dbReference type="NCBI Taxonomy" id="2654216"/>
    <lineage>
        <taxon>Bacteria</taxon>
        <taxon>Pseudomonadati</taxon>
        <taxon>Pseudomonadota</taxon>
        <taxon>Alphaproteobacteria</taxon>
        <taxon>Hyphomicrobiales</taxon>
        <taxon>Rhizobiaceae</taxon>
        <taxon>Shinella</taxon>
    </lineage>
</organism>
<accession>A0ABT1R913</accession>
<evidence type="ECO:0000313" key="5">
    <source>
        <dbReference type="Proteomes" id="UP000996601"/>
    </source>
</evidence>
<feature type="region of interest" description="Disordered" evidence="2">
    <location>
        <begin position="75"/>
        <end position="103"/>
    </location>
</feature>
<feature type="domain" description="DNA ligase ATP-dependent C-terminal" evidence="3">
    <location>
        <begin position="35"/>
        <end position="86"/>
    </location>
</feature>
<sequence length="132" mass="14190">MSSLHRRNVEWLKIKCVQSEGFAIVGYERSADGFGGIGRLLLAARQGDGLVHVGGVGTGFSSASATALRKQMDTMAVTSPPIRKDPAGCSSSTDRARMSTSQLINTDSLHRDAPVSTFCCHRRSPGLIRREN</sequence>
<name>A0ABT1R913_9HYPH</name>
<dbReference type="Pfam" id="PF04679">
    <property type="entry name" value="DNA_ligase_A_C"/>
    <property type="match status" value="1"/>
</dbReference>
<evidence type="ECO:0000256" key="2">
    <source>
        <dbReference type="SAM" id="MobiDB-lite"/>
    </source>
</evidence>
<reference evidence="4" key="1">
    <citation type="submission" date="2021-07" db="EMBL/GenBank/DDBJ databases">
        <title>Shinella sp. nov., a novel member of the genus Shinella from water.</title>
        <authorList>
            <person name="Deng Y."/>
        </authorList>
    </citation>
    <scope>NUCLEOTIDE SEQUENCE</scope>
    <source>
        <strain evidence="4">CPCC 100929</strain>
    </source>
</reference>
<proteinExistence type="predicted"/>
<evidence type="ECO:0000259" key="3">
    <source>
        <dbReference type="Pfam" id="PF04679"/>
    </source>
</evidence>
<dbReference type="InterPro" id="IPR012340">
    <property type="entry name" value="NA-bd_OB-fold"/>
</dbReference>
<dbReference type="Gene3D" id="2.40.50.140">
    <property type="entry name" value="Nucleic acid-binding proteins"/>
    <property type="match status" value="1"/>
</dbReference>
<comment type="caution">
    <text evidence="4">The sequence shown here is derived from an EMBL/GenBank/DDBJ whole genome shotgun (WGS) entry which is preliminary data.</text>
</comment>
<evidence type="ECO:0000256" key="1">
    <source>
        <dbReference type="ARBA" id="ARBA00012727"/>
    </source>
</evidence>
<feature type="compositionally biased region" description="Polar residues" evidence="2">
    <location>
        <begin position="89"/>
        <end position="103"/>
    </location>
</feature>
<keyword evidence="5" id="KW-1185">Reference proteome</keyword>
<protein>
    <recommendedName>
        <fullName evidence="1">DNA ligase (ATP)</fullName>
        <ecNumber evidence="1">6.5.1.1</ecNumber>
    </recommendedName>
</protein>
<dbReference type="EMBL" id="WHSB02000005">
    <property type="protein sequence ID" value="MCQ4631665.1"/>
    <property type="molecule type" value="Genomic_DNA"/>
</dbReference>